<dbReference type="InterPro" id="IPR016036">
    <property type="entry name" value="Malonyl_transacylase_ACP-bd"/>
</dbReference>
<dbReference type="GO" id="GO:0006633">
    <property type="term" value="P:fatty acid biosynthetic process"/>
    <property type="evidence" value="ECO:0007669"/>
    <property type="project" value="TreeGrafter"/>
</dbReference>
<feature type="active site" evidence="7">
    <location>
        <position position="199"/>
    </location>
</feature>
<dbReference type="InterPro" id="IPR001227">
    <property type="entry name" value="Ac_transferase_dom_sf"/>
</dbReference>
<evidence type="ECO:0000256" key="2">
    <source>
        <dbReference type="ARBA" id="ARBA00018953"/>
    </source>
</evidence>
<dbReference type="AlphaFoldDB" id="A0A0K1PR01"/>
<feature type="domain" description="Malonyl-CoA:ACP transacylase (MAT)" evidence="8">
    <location>
        <begin position="7"/>
        <end position="302"/>
    </location>
</feature>
<evidence type="ECO:0000256" key="1">
    <source>
        <dbReference type="ARBA" id="ARBA00013258"/>
    </source>
</evidence>
<keyword evidence="3 6" id="KW-0808">Transferase</keyword>
<dbReference type="RefSeq" id="WP_146647187.1">
    <property type="nucleotide sequence ID" value="NZ_CP012333.1"/>
</dbReference>
<dbReference type="KEGG" id="llu:AKJ09_02465"/>
<evidence type="ECO:0000256" key="3">
    <source>
        <dbReference type="ARBA" id="ARBA00022679"/>
    </source>
</evidence>
<evidence type="ECO:0000256" key="4">
    <source>
        <dbReference type="ARBA" id="ARBA00023315"/>
    </source>
</evidence>
<dbReference type="GO" id="GO:0004314">
    <property type="term" value="F:[acyl-carrier-protein] S-malonyltransferase activity"/>
    <property type="evidence" value="ECO:0007669"/>
    <property type="project" value="UniProtKB-EC"/>
</dbReference>
<dbReference type="PIRSF" id="PIRSF000446">
    <property type="entry name" value="Mct"/>
    <property type="match status" value="1"/>
</dbReference>
<sequence length="306" mass="32295">MSFTAVVFPGQGSQRVGMASDFCARFDVSRNVFAEASDALGIDMAAMCFDDDPRLDLTEYTQPAILTAEIAMLRALEHNAGLRPTHWGGHSLGEYTALCAAGVIPLATAVRLVRRRGALMQQGVPAGEGAMMAIIAEGIADRELSSELDGLDVDTANRNSPGQIVLSGKRADVERAASRIACSVPGVELVPLNVSAPFHSRMMRGIESAFRAELDAVAGELAFERAGAVTSNLTGGFHVADREAVLDALTRQISGTVDFIANMRVLASAADRICEVGPGRPLRGFFRAIGRDVASVVSVKHVAEAA</sequence>
<dbReference type="Proteomes" id="UP000064967">
    <property type="component" value="Chromosome"/>
</dbReference>
<dbReference type="GO" id="GO:0005829">
    <property type="term" value="C:cytosol"/>
    <property type="evidence" value="ECO:0007669"/>
    <property type="project" value="TreeGrafter"/>
</dbReference>
<comment type="similarity">
    <text evidence="6">Belongs to the fabD family.</text>
</comment>
<protein>
    <recommendedName>
        <fullName evidence="2 6">Malonyl CoA-acyl carrier protein transacylase</fullName>
        <ecNumber evidence="1 6">2.3.1.39</ecNumber>
    </recommendedName>
</protein>
<evidence type="ECO:0000313" key="10">
    <source>
        <dbReference type="Proteomes" id="UP000064967"/>
    </source>
</evidence>
<dbReference type="Gene3D" id="3.30.70.250">
    <property type="entry name" value="Malonyl-CoA ACP transacylase, ACP-binding"/>
    <property type="match status" value="1"/>
</dbReference>
<organism evidence="9 10">
    <name type="scientific">Labilithrix luteola</name>
    <dbReference type="NCBI Taxonomy" id="1391654"/>
    <lineage>
        <taxon>Bacteria</taxon>
        <taxon>Pseudomonadati</taxon>
        <taxon>Myxococcota</taxon>
        <taxon>Polyangia</taxon>
        <taxon>Polyangiales</taxon>
        <taxon>Labilitrichaceae</taxon>
        <taxon>Labilithrix</taxon>
    </lineage>
</organism>
<dbReference type="SMART" id="SM00827">
    <property type="entry name" value="PKS_AT"/>
    <property type="match status" value="1"/>
</dbReference>
<dbReference type="Gene3D" id="3.40.366.10">
    <property type="entry name" value="Malonyl-Coenzyme A Acyl Carrier Protein, domain 2"/>
    <property type="match status" value="1"/>
</dbReference>
<evidence type="ECO:0000313" key="9">
    <source>
        <dbReference type="EMBL" id="AKU95801.1"/>
    </source>
</evidence>
<comment type="catalytic activity">
    <reaction evidence="5 6">
        <text>holo-[ACP] + malonyl-CoA = malonyl-[ACP] + CoA</text>
        <dbReference type="Rhea" id="RHEA:41792"/>
        <dbReference type="Rhea" id="RHEA-COMP:9623"/>
        <dbReference type="Rhea" id="RHEA-COMP:9685"/>
        <dbReference type="ChEBI" id="CHEBI:57287"/>
        <dbReference type="ChEBI" id="CHEBI:57384"/>
        <dbReference type="ChEBI" id="CHEBI:64479"/>
        <dbReference type="ChEBI" id="CHEBI:78449"/>
        <dbReference type="EC" id="2.3.1.39"/>
    </reaction>
</comment>
<keyword evidence="4 6" id="KW-0012">Acyltransferase</keyword>
<dbReference type="EC" id="2.3.1.39" evidence="1 6"/>
<feature type="active site" evidence="7">
    <location>
        <position position="91"/>
    </location>
</feature>
<evidence type="ECO:0000256" key="7">
    <source>
        <dbReference type="PIRSR" id="PIRSR000446-1"/>
    </source>
</evidence>
<dbReference type="PATRIC" id="fig|1391654.3.peg.2504"/>
<dbReference type="InterPro" id="IPR016035">
    <property type="entry name" value="Acyl_Trfase/lysoPLipase"/>
</dbReference>
<dbReference type="STRING" id="1391654.AKJ09_02465"/>
<gene>
    <name evidence="9" type="ORF">AKJ09_02465</name>
</gene>
<dbReference type="EMBL" id="CP012333">
    <property type="protein sequence ID" value="AKU95801.1"/>
    <property type="molecule type" value="Genomic_DNA"/>
</dbReference>
<evidence type="ECO:0000259" key="8">
    <source>
        <dbReference type="SMART" id="SM00827"/>
    </source>
</evidence>
<keyword evidence="10" id="KW-1185">Reference proteome</keyword>
<dbReference type="PANTHER" id="PTHR42681">
    <property type="entry name" value="MALONYL-COA-ACYL CARRIER PROTEIN TRANSACYLASE, MITOCHONDRIAL"/>
    <property type="match status" value="1"/>
</dbReference>
<dbReference type="SUPFAM" id="SSF52151">
    <property type="entry name" value="FabD/lysophospholipase-like"/>
    <property type="match status" value="1"/>
</dbReference>
<evidence type="ECO:0000256" key="6">
    <source>
        <dbReference type="PIRNR" id="PIRNR000446"/>
    </source>
</evidence>
<accession>A0A0K1PR01</accession>
<dbReference type="InterPro" id="IPR014043">
    <property type="entry name" value="Acyl_transferase_dom"/>
</dbReference>
<reference evidence="9 10" key="1">
    <citation type="submission" date="2015-08" db="EMBL/GenBank/DDBJ databases">
        <authorList>
            <person name="Babu N.S."/>
            <person name="Beckwith C.J."/>
            <person name="Beseler K.G."/>
            <person name="Brison A."/>
            <person name="Carone J.V."/>
            <person name="Caskin T.P."/>
            <person name="Diamond M."/>
            <person name="Durham M.E."/>
            <person name="Foxe J.M."/>
            <person name="Go M."/>
            <person name="Henderson B.A."/>
            <person name="Jones I.B."/>
            <person name="McGettigan J.A."/>
            <person name="Micheletti S.J."/>
            <person name="Nasrallah M.E."/>
            <person name="Ortiz D."/>
            <person name="Piller C.R."/>
            <person name="Privatt S.R."/>
            <person name="Schneider S.L."/>
            <person name="Sharp S."/>
            <person name="Smith T.C."/>
            <person name="Stanton J.D."/>
            <person name="Ullery H.E."/>
            <person name="Wilson R.J."/>
            <person name="Serrano M.G."/>
            <person name="Buck G."/>
            <person name="Lee V."/>
            <person name="Wang Y."/>
            <person name="Carvalho R."/>
            <person name="Voegtly L."/>
            <person name="Shi R."/>
            <person name="Duckworth R."/>
            <person name="Johnson A."/>
            <person name="Loviza R."/>
            <person name="Walstead R."/>
            <person name="Shah Z."/>
            <person name="Kiflezghi M."/>
            <person name="Wade K."/>
            <person name="Ball S.L."/>
            <person name="Bradley K.W."/>
            <person name="Asai D.J."/>
            <person name="Bowman C.A."/>
            <person name="Russell D.A."/>
            <person name="Pope W.H."/>
            <person name="Jacobs-Sera D."/>
            <person name="Hendrix R.W."/>
            <person name="Hatfull G.F."/>
        </authorList>
    </citation>
    <scope>NUCLEOTIDE SEQUENCE [LARGE SCALE GENOMIC DNA]</scope>
    <source>
        <strain evidence="9 10">DSM 27648</strain>
    </source>
</reference>
<dbReference type="PANTHER" id="PTHR42681:SF1">
    <property type="entry name" value="MALONYL-COA-ACYL CARRIER PROTEIN TRANSACYLASE, MITOCHONDRIAL"/>
    <property type="match status" value="1"/>
</dbReference>
<proteinExistence type="inferred from homology"/>
<name>A0A0K1PR01_9BACT</name>
<dbReference type="SUPFAM" id="SSF55048">
    <property type="entry name" value="Probable ACP-binding domain of malonyl-CoA ACP transacylase"/>
    <property type="match status" value="1"/>
</dbReference>
<dbReference type="OrthoDB" id="9808564at2"/>
<dbReference type="InterPro" id="IPR050858">
    <property type="entry name" value="Mal-CoA-ACP_Trans/PKS_FabD"/>
</dbReference>
<dbReference type="Pfam" id="PF00698">
    <property type="entry name" value="Acyl_transf_1"/>
    <property type="match status" value="1"/>
</dbReference>
<dbReference type="InterPro" id="IPR024925">
    <property type="entry name" value="Malonyl_CoA-ACP_transAc"/>
</dbReference>
<evidence type="ECO:0000256" key="5">
    <source>
        <dbReference type="ARBA" id="ARBA00048462"/>
    </source>
</evidence>